<reference evidence="2 3" key="1">
    <citation type="journal article" date="2015" name="Genome Announc.">
        <title>Expanding the biotechnology potential of lactobacilli through comparative genomics of 213 strains and associated genera.</title>
        <authorList>
            <person name="Sun Z."/>
            <person name="Harris H.M."/>
            <person name="McCann A."/>
            <person name="Guo C."/>
            <person name="Argimon S."/>
            <person name="Zhang W."/>
            <person name="Yang X."/>
            <person name="Jeffery I.B."/>
            <person name="Cooney J.C."/>
            <person name="Kagawa T.F."/>
            <person name="Liu W."/>
            <person name="Song Y."/>
            <person name="Salvetti E."/>
            <person name="Wrobel A."/>
            <person name="Rasinkangas P."/>
            <person name="Parkhill J."/>
            <person name="Rea M.C."/>
            <person name="O'Sullivan O."/>
            <person name="Ritari J."/>
            <person name="Douillard F.P."/>
            <person name="Paul Ross R."/>
            <person name="Yang R."/>
            <person name="Briner A.E."/>
            <person name="Felis G.E."/>
            <person name="de Vos W.M."/>
            <person name="Barrangou R."/>
            <person name="Klaenhammer T.R."/>
            <person name="Caufield P.W."/>
            <person name="Cui Y."/>
            <person name="Zhang H."/>
            <person name="O'Toole P.W."/>
        </authorList>
    </citation>
    <scope>NUCLEOTIDE SEQUENCE [LARGE SCALE GENOMIC DNA]</scope>
    <source>
        <strain evidence="2 3">DSM 21775</strain>
    </source>
</reference>
<evidence type="ECO:0000256" key="1">
    <source>
        <dbReference type="SAM" id="MobiDB-lite"/>
    </source>
</evidence>
<feature type="compositionally biased region" description="Basic and acidic residues" evidence="1">
    <location>
        <begin position="195"/>
        <end position="206"/>
    </location>
</feature>
<protein>
    <recommendedName>
        <fullName evidence="4">Exonuclease SbcC</fullName>
    </recommendedName>
</protein>
<dbReference type="Proteomes" id="UP000051589">
    <property type="component" value="Unassembled WGS sequence"/>
</dbReference>
<dbReference type="STRING" id="1423803.FD13_GL000660"/>
<evidence type="ECO:0000313" key="2">
    <source>
        <dbReference type="EMBL" id="KRN01706.1"/>
    </source>
</evidence>
<keyword evidence="3" id="KW-1185">Reference proteome</keyword>
<evidence type="ECO:0008006" key="4">
    <source>
        <dbReference type="Google" id="ProtNLM"/>
    </source>
</evidence>
<organism evidence="2 3">
    <name type="scientific">Levilactobacillus senmaizukei DSM 21775 = NBRC 103853</name>
    <dbReference type="NCBI Taxonomy" id="1423803"/>
    <lineage>
        <taxon>Bacteria</taxon>
        <taxon>Bacillati</taxon>
        <taxon>Bacillota</taxon>
        <taxon>Bacilli</taxon>
        <taxon>Lactobacillales</taxon>
        <taxon>Lactobacillaceae</taxon>
        <taxon>Levilactobacillus</taxon>
    </lineage>
</organism>
<name>A0A0R2DNF4_9LACO</name>
<accession>A0A0R2DNF4</accession>
<proteinExistence type="predicted"/>
<gene>
    <name evidence="2" type="ORF">FD13_GL000660</name>
</gene>
<dbReference type="PATRIC" id="fig|1423803.3.peg.657"/>
<dbReference type="EMBL" id="AYZH01000016">
    <property type="protein sequence ID" value="KRN01706.1"/>
    <property type="molecule type" value="Genomic_DNA"/>
</dbReference>
<evidence type="ECO:0000313" key="3">
    <source>
        <dbReference type="Proteomes" id="UP000051589"/>
    </source>
</evidence>
<feature type="region of interest" description="Disordered" evidence="1">
    <location>
        <begin position="195"/>
        <end position="218"/>
    </location>
</feature>
<dbReference type="AlphaFoldDB" id="A0A0R2DNF4"/>
<comment type="caution">
    <text evidence="2">The sequence shown here is derived from an EMBL/GenBank/DDBJ whole genome shotgun (WGS) entry which is preliminary data.</text>
</comment>
<sequence>MSLGSPGMFKRGIKAMENQEQTASAADILTQAIANKLDYLSTLQAAVQHGDDRKVYELLDQVRYFQEVKKTRTTRTVNHLAELVDNIHPQISHYLSDNLIDYLGHIYPFFYYEEYTTGLFHIYFGNWWDRRLFGDLDVVNVKFEFDQAEYQKLRDSFALESQNQRLNTAKIEQISANSERLQQLVDDQAKRDTEKATLRDQLKENSGRSSMPWESGKVKDERQNIIDQLTKLADEDEKALDAHKAIKENDDQILVLSKEDTILNYEKQSIRDAFDDFEHFESHNASLYADYLNSLLGKSEGGVTVDD</sequence>